<evidence type="ECO:0000256" key="3">
    <source>
        <dbReference type="SAM" id="MobiDB-lite"/>
    </source>
</evidence>
<dbReference type="InterPro" id="IPR015919">
    <property type="entry name" value="Cadherin-like_sf"/>
</dbReference>
<keyword evidence="7" id="KW-1185">Reference proteome</keyword>
<dbReference type="SUPFAM" id="SSF49265">
    <property type="entry name" value="Fibronectin type III"/>
    <property type="match status" value="1"/>
</dbReference>
<feature type="region of interest" description="Disordered" evidence="3">
    <location>
        <begin position="1310"/>
        <end position="1338"/>
    </location>
</feature>
<dbReference type="Pfam" id="PF00041">
    <property type="entry name" value="fn3"/>
    <property type="match status" value="1"/>
</dbReference>
<dbReference type="Gene3D" id="2.60.40.1120">
    <property type="entry name" value="Carboxypeptidase-like, regulatory domain"/>
    <property type="match status" value="1"/>
</dbReference>
<keyword evidence="4" id="KW-0732">Signal</keyword>
<accession>A0ABX0ZWA4</accession>
<feature type="domain" description="Fibronectin type-III" evidence="5">
    <location>
        <begin position="28"/>
        <end position="118"/>
    </location>
</feature>
<evidence type="ECO:0000259" key="5">
    <source>
        <dbReference type="PROSITE" id="PS50853"/>
    </source>
</evidence>
<dbReference type="SMART" id="SM00060">
    <property type="entry name" value="FN3"/>
    <property type="match status" value="1"/>
</dbReference>
<keyword evidence="2" id="KW-0624">Polysaccharide degradation</keyword>
<dbReference type="InterPro" id="IPR003961">
    <property type="entry name" value="FN3_dom"/>
</dbReference>
<feature type="signal peptide" evidence="4">
    <location>
        <begin position="1"/>
        <end position="27"/>
    </location>
</feature>
<sequence>MRRFTLGFAVLSVLLAGLVAQPPAAHAASADPVSVTAVVQGLNVAVTWQDGDTAGVTGYTVTTSPKSAGSTVPPGATSAVLTDLQPGLAYTVSVAAQTAAGTGAAVTAPGTVRTTAPGGSFTGLTPARLLDTRSALGAPKGPTTSVILAVTGRGGVPATGVSAVALNVTVTAPTATGFVTAYPAGEPKPNASNVNYVRGETVSNAVVVPVGAGGAVQLAATGSTQLIADVSGYWTTAAAASPATGRFHALSPSRLLDTRSDLGGSTPKGGGTVDLQVTGEGPVPVSGVSAVVLNTTVTGPTANGYVTVYPTGKPRPATSSLNFAPGATLANRVVVPVGAGGKVSFFNHAGTTQIVADVTGWYTDGSDPSAGGSYFVAVTPHRLVDTRTGAGAPKAPLGANGVLPVQVAGEDGVPPAGTDTPPTAAVLTVTTVAGASHTFLSVYPSLAALPPTSDLNAPPHGAVPNLALPGLGVDGAVDVYNHAGDVAVVVDLSGYFIGDVHTPASTVTAPDGAITAVSTGPDGPEQITVAPGATAPRVGQVIASGVTPATPQGLLAEVTAVSTDAGGGTVAAVRPAGLQQALGDSDIALSAPLGADDVVSADSAGPAVVPHAPGTTGPGPATAPTAPTAATAPTDPAPLDPAQLRARATGHIASRAISTAGTQHCDGDTGSTVSVTAAFTPTLVFEAAIGHSGFRPTVTAKAGAEIGESTSLSVAFGGKVACTWSAKLATYTFRPVEFAVGGVPVVIVPVFTVTMTGKAGGSAQLSTSVSQTLTARAGIQYANGSVSPYSGVTHTTSHTGPAAGAARADASLSLTGDLEGKLYGIAGPEASVTGTLSLNADPADDPWWTLGFSLTAEAALHISVLFLDVDASARFGILDLTLARAAAGPTGSPPVITTTRLPDATTGHPYSAQLTTADHRAGSWALAGGALPAGLTLSGYTVSGTPATAGTSPFTLRFTDTHGHTVQAAGTLTVYAGGTAPTTGTVTGRVTDTQGHPLAGVEVELLQCSCGGAPVVDAATTAAGGTYTFTGVQPGDSYGVCFTPTDATGGISDTTGYVFQCYGDHGGSYQVPVTAGGTTAGISAVVAAGGAISGKVTGPGGLPLGYGDVWVLAWDGGGGLMPHRDAGDWTHSDGTYLIKGIPQGEFPLCFLGSAPAEYPDGTGFAANCYGGHPLSDPAWSLRVTPRETDRGFNGQVGRGAALSGRVTDTSGAPLAGVLVDVEGVSGADPGGYAYEDLHTTTDSNGEYAVADLTPGTDFQVCFNGFGATSTSAPRGYGNQCYNGVPEDSGKATLIRQSAGQFRTGVDARLPKTPTSALAPATPPASSRYVRRQMGAADR</sequence>
<dbReference type="CDD" id="cd00063">
    <property type="entry name" value="FN3"/>
    <property type="match status" value="1"/>
</dbReference>
<name>A0ABX0ZWA4_9ACTN</name>
<reference evidence="6 7" key="1">
    <citation type="submission" date="2020-03" db="EMBL/GenBank/DDBJ databases">
        <title>WGS of actinomycetes isolated from Thailand.</title>
        <authorList>
            <person name="Thawai C."/>
        </authorList>
    </citation>
    <scope>NUCLEOTIDE SEQUENCE [LARGE SCALE GENOMIC DNA]</scope>
    <source>
        <strain evidence="6 7">PRB2-1</strain>
    </source>
</reference>
<evidence type="ECO:0000313" key="6">
    <source>
        <dbReference type="EMBL" id="NJP46841.1"/>
    </source>
</evidence>
<dbReference type="EMBL" id="JAATEJ010000024">
    <property type="protein sequence ID" value="NJP46841.1"/>
    <property type="molecule type" value="Genomic_DNA"/>
</dbReference>
<dbReference type="Pfam" id="PF13620">
    <property type="entry name" value="CarboxypepD_reg"/>
    <property type="match status" value="2"/>
</dbReference>
<keyword evidence="1" id="KW-0326">Glycosidase</keyword>
<evidence type="ECO:0000256" key="2">
    <source>
        <dbReference type="ARBA" id="ARBA00023326"/>
    </source>
</evidence>
<keyword evidence="1" id="KW-0378">Hydrolase</keyword>
<comment type="caution">
    <text evidence="6">The sequence shown here is derived from an EMBL/GenBank/DDBJ whole genome shotgun (WGS) entry which is preliminary data.</text>
</comment>
<gene>
    <name evidence="6" type="ORF">HCN08_26045</name>
</gene>
<feature type="compositionally biased region" description="Low complexity" evidence="3">
    <location>
        <begin position="1312"/>
        <end position="1326"/>
    </location>
</feature>
<keyword evidence="2" id="KW-0119">Carbohydrate metabolism</keyword>
<dbReference type="RefSeq" id="WP_167985687.1">
    <property type="nucleotide sequence ID" value="NZ_JAATEJ010000024.1"/>
</dbReference>
<dbReference type="InterPro" id="IPR008969">
    <property type="entry name" value="CarboxyPept-like_regulatory"/>
</dbReference>
<evidence type="ECO:0000256" key="1">
    <source>
        <dbReference type="ARBA" id="ARBA00023295"/>
    </source>
</evidence>
<dbReference type="SUPFAM" id="SSF49464">
    <property type="entry name" value="Carboxypeptidase regulatory domain-like"/>
    <property type="match status" value="2"/>
</dbReference>
<organism evidence="6 7">
    <name type="scientific">Actinacidiphila epipremni</name>
    <dbReference type="NCBI Taxonomy" id="2053013"/>
    <lineage>
        <taxon>Bacteria</taxon>
        <taxon>Bacillati</taxon>
        <taxon>Actinomycetota</taxon>
        <taxon>Actinomycetes</taxon>
        <taxon>Kitasatosporales</taxon>
        <taxon>Streptomycetaceae</taxon>
        <taxon>Actinacidiphila</taxon>
    </lineage>
</organism>
<feature type="region of interest" description="Disordered" evidence="3">
    <location>
        <begin position="604"/>
        <end position="637"/>
    </location>
</feature>
<dbReference type="InterPro" id="IPR013783">
    <property type="entry name" value="Ig-like_fold"/>
</dbReference>
<feature type="chain" id="PRO_5045853873" description="Fibronectin type-III domain-containing protein" evidence="4">
    <location>
        <begin position="28"/>
        <end position="1338"/>
    </location>
</feature>
<dbReference type="PROSITE" id="PS50853">
    <property type="entry name" value="FN3"/>
    <property type="match status" value="1"/>
</dbReference>
<proteinExistence type="predicted"/>
<evidence type="ECO:0000256" key="4">
    <source>
        <dbReference type="SAM" id="SignalP"/>
    </source>
</evidence>
<dbReference type="Gene3D" id="2.60.40.10">
    <property type="entry name" value="Immunoglobulins"/>
    <property type="match status" value="3"/>
</dbReference>
<dbReference type="SUPFAM" id="SSF49313">
    <property type="entry name" value="Cadherin-like"/>
    <property type="match status" value="1"/>
</dbReference>
<evidence type="ECO:0000313" key="7">
    <source>
        <dbReference type="Proteomes" id="UP000734511"/>
    </source>
</evidence>
<dbReference type="InterPro" id="IPR036116">
    <property type="entry name" value="FN3_sf"/>
</dbReference>
<dbReference type="Proteomes" id="UP000734511">
    <property type="component" value="Unassembled WGS sequence"/>
</dbReference>
<protein>
    <recommendedName>
        <fullName evidence="5">Fibronectin type-III domain-containing protein</fullName>
    </recommendedName>
</protein>
<feature type="compositionally biased region" description="Low complexity" evidence="3">
    <location>
        <begin position="612"/>
        <end position="634"/>
    </location>
</feature>